<keyword evidence="1" id="KW-0812">Transmembrane</keyword>
<reference evidence="2 3" key="1">
    <citation type="submission" date="2015-07" db="EMBL/GenBank/DDBJ databases">
        <title>Whole genome sequence of Herpetosiphon geysericola DSM 7119.</title>
        <authorList>
            <person name="Hemp J."/>
            <person name="Ward L.M."/>
            <person name="Pace L.A."/>
            <person name="Fischer W.W."/>
        </authorList>
    </citation>
    <scope>NUCLEOTIDE SEQUENCE [LARGE SCALE GENOMIC DNA]</scope>
    <source>
        <strain evidence="2 3">DSM 7119</strain>
    </source>
</reference>
<feature type="transmembrane region" description="Helical" evidence="1">
    <location>
        <begin position="27"/>
        <end position="44"/>
    </location>
</feature>
<name>A0A0N8GQ93_9CHLR</name>
<feature type="transmembrane region" description="Helical" evidence="1">
    <location>
        <begin position="106"/>
        <end position="124"/>
    </location>
</feature>
<comment type="caution">
    <text evidence="2">The sequence shown here is derived from an EMBL/GenBank/DDBJ whole genome shotgun (WGS) entry which is preliminary data.</text>
</comment>
<feature type="transmembrane region" description="Helical" evidence="1">
    <location>
        <begin position="56"/>
        <end position="78"/>
    </location>
</feature>
<dbReference type="AlphaFoldDB" id="A0A0N8GQ93"/>
<dbReference type="Proteomes" id="UP000050277">
    <property type="component" value="Unassembled WGS sequence"/>
</dbReference>
<protein>
    <submittedName>
        <fullName evidence="2">Uncharacterized protein</fullName>
    </submittedName>
</protein>
<dbReference type="EMBL" id="LGKP01000030">
    <property type="protein sequence ID" value="KPL83058.1"/>
    <property type="molecule type" value="Genomic_DNA"/>
</dbReference>
<evidence type="ECO:0000256" key="1">
    <source>
        <dbReference type="SAM" id="Phobius"/>
    </source>
</evidence>
<feature type="transmembrane region" description="Helical" evidence="1">
    <location>
        <begin position="130"/>
        <end position="155"/>
    </location>
</feature>
<evidence type="ECO:0000313" key="3">
    <source>
        <dbReference type="Proteomes" id="UP000050277"/>
    </source>
</evidence>
<evidence type="ECO:0000313" key="2">
    <source>
        <dbReference type="EMBL" id="KPL83058.1"/>
    </source>
</evidence>
<keyword evidence="1" id="KW-0472">Membrane</keyword>
<organism evidence="2 3">
    <name type="scientific">Herpetosiphon geysericola</name>
    <dbReference type="NCBI Taxonomy" id="70996"/>
    <lineage>
        <taxon>Bacteria</taxon>
        <taxon>Bacillati</taxon>
        <taxon>Chloroflexota</taxon>
        <taxon>Chloroflexia</taxon>
        <taxon>Herpetosiphonales</taxon>
        <taxon>Herpetosiphonaceae</taxon>
        <taxon>Herpetosiphon</taxon>
    </lineage>
</organism>
<accession>A0A0N8GQ93</accession>
<dbReference type="RefSeq" id="WP_054536171.1">
    <property type="nucleotide sequence ID" value="NZ_LGKP01000030.1"/>
</dbReference>
<keyword evidence="1" id="KW-1133">Transmembrane helix</keyword>
<keyword evidence="3" id="KW-1185">Reference proteome</keyword>
<gene>
    <name evidence="2" type="ORF">SE18_19665</name>
</gene>
<proteinExistence type="predicted"/>
<sequence>MNDGAGGAAMRDRIPCVAAFMRTHRRSLNVSLFTIIIAGCILYGHPSLDSYQASLLWGLCSVIGLTVVVGFTIVYRLLRAVETRLVQSRLPCVAAFMRTHGRSLKISLFSIISCGTILYVDPVLDRKHATILWGLLLAGGLTVVVVVKSVSRLLTYGIQRRVKKKQGIAFINRLSSRDLYTMLDLMDHDRDVSHVPFGNATIFQTLCDLRIIAKKEMRVGNERSSRYVVTDWAKARILKEVQRVFGDKKENR</sequence>